<dbReference type="PROSITE" id="PS51819">
    <property type="entry name" value="VOC"/>
    <property type="match status" value="1"/>
</dbReference>
<feature type="domain" description="VOC" evidence="1">
    <location>
        <begin position="2"/>
        <end position="113"/>
    </location>
</feature>
<evidence type="ECO:0000313" key="2">
    <source>
        <dbReference type="EMBL" id="TMU55562.1"/>
    </source>
</evidence>
<dbReference type="InterPro" id="IPR029068">
    <property type="entry name" value="Glyas_Bleomycin-R_OHBP_Dase"/>
</dbReference>
<dbReference type="RefSeq" id="WP_138837843.1">
    <property type="nucleotide sequence ID" value="NZ_VCNI01000002.1"/>
</dbReference>
<keyword evidence="3" id="KW-1185">Reference proteome</keyword>
<accession>A0ABY2WLT4</accession>
<dbReference type="EMBL" id="VCNI01000002">
    <property type="protein sequence ID" value="TMU55562.1"/>
    <property type="molecule type" value="Genomic_DNA"/>
</dbReference>
<sequence length="131" mass="15090">MNLNQITVPSLDLSKSVPFYETLGLKLIVEALPHYARFECPDGNSTFSIHQTEQLPTGDGIYVYFECKDLDAYVDGLIQKGINFDSKPADQRWLWREARLKDPDGNQLILFYGGENRLNPPWRIKDKQDNL</sequence>
<protein>
    <submittedName>
        <fullName evidence="2">VOC family protein</fullName>
    </submittedName>
</protein>
<gene>
    <name evidence="2" type="ORF">FGG15_15455</name>
</gene>
<evidence type="ECO:0000313" key="3">
    <source>
        <dbReference type="Proteomes" id="UP000751614"/>
    </source>
</evidence>
<comment type="caution">
    <text evidence="2">The sequence shown here is derived from an EMBL/GenBank/DDBJ whole genome shotgun (WGS) entry which is preliminary data.</text>
</comment>
<dbReference type="InterPro" id="IPR037523">
    <property type="entry name" value="VOC_core"/>
</dbReference>
<dbReference type="Gene3D" id="3.10.180.10">
    <property type="entry name" value="2,3-Dihydroxybiphenyl 1,2-Dioxygenase, domain 1"/>
    <property type="match status" value="1"/>
</dbReference>
<organism evidence="2 3">
    <name type="scientific">Flagellimonas algicola</name>
    <dbReference type="NCBI Taxonomy" id="2583815"/>
    <lineage>
        <taxon>Bacteria</taxon>
        <taxon>Pseudomonadati</taxon>
        <taxon>Bacteroidota</taxon>
        <taxon>Flavobacteriia</taxon>
        <taxon>Flavobacteriales</taxon>
        <taxon>Flavobacteriaceae</taxon>
        <taxon>Flagellimonas</taxon>
    </lineage>
</organism>
<name>A0ABY2WLT4_9FLAO</name>
<dbReference type="Proteomes" id="UP000751614">
    <property type="component" value="Unassembled WGS sequence"/>
</dbReference>
<reference evidence="2 3" key="1">
    <citation type="submission" date="2019-05" db="EMBL/GenBank/DDBJ databases">
        <title>Flagellimonas sp. AsT0115, sp. nov., isolated from a marine red algae, Asparagopsis taxiformis.</title>
        <authorList>
            <person name="Kim J."/>
            <person name="Jeong S.E."/>
            <person name="Jeon C.O."/>
        </authorList>
    </citation>
    <scope>NUCLEOTIDE SEQUENCE [LARGE SCALE GENOMIC DNA]</scope>
    <source>
        <strain evidence="2 3">AsT0115</strain>
    </source>
</reference>
<dbReference type="Pfam" id="PF00903">
    <property type="entry name" value="Glyoxalase"/>
    <property type="match status" value="1"/>
</dbReference>
<dbReference type="SUPFAM" id="SSF54593">
    <property type="entry name" value="Glyoxalase/Bleomycin resistance protein/Dihydroxybiphenyl dioxygenase"/>
    <property type="match status" value="1"/>
</dbReference>
<proteinExistence type="predicted"/>
<dbReference type="InterPro" id="IPR004360">
    <property type="entry name" value="Glyas_Fos-R_dOase_dom"/>
</dbReference>
<evidence type="ECO:0000259" key="1">
    <source>
        <dbReference type="PROSITE" id="PS51819"/>
    </source>
</evidence>